<name>A0A9R1X945_LACSA</name>
<dbReference type="GO" id="GO:0046872">
    <property type="term" value="F:metal ion binding"/>
    <property type="evidence" value="ECO:0007669"/>
    <property type="project" value="InterPro"/>
</dbReference>
<evidence type="ECO:0000259" key="1">
    <source>
        <dbReference type="PROSITE" id="PS50146"/>
    </source>
</evidence>
<feature type="domain" description="DAGKc" evidence="1">
    <location>
        <begin position="74"/>
        <end position="182"/>
    </location>
</feature>
<dbReference type="GO" id="GO:0035556">
    <property type="term" value="P:intracellular signal transduction"/>
    <property type="evidence" value="ECO:0000318"/>
    <property type="project" value="GO_Central"/>
</dbReference>
<dbReference type="Gene3D" id="2.130.10.30">
    <property type="entry name" value="Regulator of chromosome condensation 1/beta-lactamase-inhibitor protein II"/>
    <property type="match status" value="1"/>
</dbReference>
<proteinExistence type="predicted"/>
<sequence length="454" mass="50960">MGFLQMHIEVYIYRVCMDLNKKRIKTLKGKPRFSDFNLVPNDWGADVHPWLSVLAKAYPFLEELRLKRMTVWYSLQIFELSSTEGLEVGLYLFRRVPHSRILVCGGDGIAGWVLDAIEKQSYVSPPPIAFLPAGTGNDVARVLNWGGGLGSVEKQGGLCMMLQHMEHASVTVLDRWKISIANHRGRPICIIAFICTRSGFHLLSCCIYSSGPSRYLGHLIGHEGEGSLFYVLKKLGWATSLSAGESDWIVEFSFFKVVIELIDVGHVCPSGSRNIWESTNFDGHTELTEPWYKVVKARSGVGHTVFLIEDGLSFSFGWNKHGQLGTESTKNECQLSPVRCLITDEKDVSCGATKGVSRILKSKSCKGYFFVLFCRGYPSHFPKLPLPLQCFFVSVYFVHQVKLVEERNMKPLDSNLAALSARCSKDLELNLAKSLLSEMGQCTTFYPYNSCLEH</sequence>
<dbReference type="AlphaFoldDB" id="A0A9R1X945"/>
<dbReference type="InterPro" id="IPR000408">
    <property type="entry name" value="Reg_chr_condens"/>
</dbReference>
<comment type="caution">
    <text evidence="2">The sequence shown here is derived from an EMBL/GenBank/DDBJ whole genome shotgun (WGS) entry which is preliminary data.</text>
</comment>
<dbReference type="SUPFAM" id="SSF111331">
    <property type="entry name" value="NAD kinase/diacylglycerol kinase-like"/>
    <property type="match status" value="1"/>
</dbReference>
<gene>
    <name evidence="2" type="ORF">LSAT_V11C500244220</name>
</gene>
<dbReference type="Pfam" id="PF00781">
    <property type="entry name" value="DAGK_cat"/>
    <property type="match status" value="1"/>
</dbReference>
<dbReference type="GO" id="GO:0004143">
    <property type="term" value="F:ATP-dependent diacylglycerol kinase activity"/>
    <property type="evidence" value="ECO:0000318"/>
    <property type="project" value="GO_Central"/>
</dbReference>
<dbReference type="Pfam" id="PF18791">
    <property type="entry name" value="Transp_inhibit"/>
    <property type="match status" value="1"/>
</dbReference>
<dbReference type="Pfam" id="PF00415">
    <property type="entry name" value="RCC1"/>
    <property type="match status" value="1"/>
</dbReference>
<dbReference type="InterPro" id="IPR009091">
    <property type="entry name" value="RCC1/BLIP-II"/>
</dbReference>
<dbReference type="GO" id="GO:0016020">
    <property type="term" value="C:membrane"/>
    <property type="evidence" value="ECO:0000318"/>
    <property type="project" value="GO_Central"/>
</dbReference>
<dbReference type="InterPro" id="IPR037607">
    <property type="entry name" value="DGK"/>
</dbReference>
<dbReference type="InterPro" id="IPR001206">
    <property type="entry name" value="Diacylglycerol_kinase_cat_dom"/>
</dbReference>
<evidence type="ECO:0000313" key="2">
    <source>
        <dbReference type="EMBL" id="KAJ0203559.1"/>
    </source>
</evidence>
<dbReference type="InterPro" id="IPR017438">
    <property type="entry name" value="ATP-NAD_kinase_N"/>
</dbReference>
<dbReference type="PROSITE" id="PS50146">
    <property type="entry name" value="DAGK"/>
    <property type="match status" value="1"/>
</dbReference>
<dbReference type="InterPro" id="IPR011249">
    <property type="entry name" value="Metalloenz_LuxS/M16"/>
</dbReference>
<evidence type="ECO:0000313" key="3">
    <source>
        <dbReference type="Proteomes" id="UP000235145"/>
    </source>
</evidence>
<dbReference type="Gene3D" id="3.30.830.10">
    <property type="entry name" value="Metalloenzyme, LuxS/M16 peptidase-like"/>
    <property type="match status" value="1"/>
</dbReference>
<keyword evidence="3" id="KW-1185">Reference proteome</keyword>
<dbReference type="EMBL" id="NBSK02000005">
    <property type="protein sequence ID" value="KAJ0203559.1"/>
    <property type="molecule type" value="Genomic_DNA"/>
</dbReference>
<dbReference type="InterPro" id="IPR016064">
    <property type="entry name" value="NAD/diacylglycerol_kinase_sf"/>
</dbReference>
<organism evidence="2 3">
    <name type="scientific">Lactuca sativa</name>
    <name type="common">Garden lettuce</name>
    <dbReference type="NCBI Taxonomy" id="4236"/>
    <lineage>
        <taxon>Eukaryota</taxon>
        <taxon>Viridiplantae</taxon>
        <taxon>Streptophyta</taxon>
        <taxon>Embryophyta</taxon>
        <taxon>Tracheophyta</taxon>
        <taxon>Spermatophyta</taxon>
        <taxon>Magnoliopsida</taxon>
        <taxon>eudicotyledons</taxon>
        <taxon>Gunneridae</taxon>
        <taxon>Pentapetalae</taxon>
        <taxon>asterids</taxon>
        <taxon>campanulids</taxon>
        <taxon>Asterales</taxon>
        <taxon>Asteraceae</taxon>
        <taxon>Cichorioideae</taxon>
        <taxon>Cichorieae</taxon>
        <taxon>Lactucinae</taxon>
        <taxon>Lactuca</taxon>
    </lineage>
</organism>
<dbReference type="SUPFAM" id="SSF50985">
    <property type="entry name" value="RCC1/BLIP-II"/>
    <property type="match status" value="1"/>
</dbReference>
<accession>A0A9R1X945</accession>
<dbReference type="Gene3D" id="3.40.50.10330">
    <property type="entry name" value="Probable inorganic polyphosphate/atp-NAD kinase, domain 1"/>
    <property type="match status" value="1"/>
</dbReference>
<dbReference type="PANTHER" id="PTHR11255:SF103">
    <property type="entry name" value="DIACYLGLYCEROL KINASE"/>
    <property type="match status" value="1"/>
</dbReference>
<dbReference type="InterPro" id="IPR041101">
    <property type="entry name" value="Transp_inhibit"/>
</dbReference>
<dbReference type="SMART" id="SM00046">
    <property type="entry name" value="DAGKc"/>
    <property type="match status" value="1"/>
</dbReference>
<protein>
    <recommendedName>
        <fullName evidence="1">DAGKc domain-containing protein</fullName>
    </recommendedName>
</protein>
<dbReference type="Proteomes" id="UP000235145">
    <property type="component" value="Unassembled WGS sequence"/>
</dbReference>
<dbReference type="PANTHER" id="PTHR11255">
    <property type="entry name" value="DIACYLGLYCEROL KINASE"/>
    <property type="match status" value="1"/>
</dbReference>
<dbReference type="SUPFAM" id="SSF63411">
    <property type="entry name" value="LuxS/MPP-like metallohydrolase"/>
    <property type="match status" value="1"/>
</dbReference>
<reference evidence="2 3" key="1">
    <citation type="journal article" date="2017" name="Nat. Commun.">
        <title>Genome assembly with in vitro proximity ligation data and whole-genome triplication in lettuce.</title>
        <authorList>
            <person name="Reyes-Chin-Wo S."/>
            <person name="Wang Z."/>
            <person name="Yang X."/>
            <person name="Kozik A."/>
            <person name="Arikit S."/>
            <person name="Song C."/>
            <person name="Xia L."/>
            <person name="Froenicke L."/>
            <person name="Lavelle D.O."/>
            <person name="Truco M.J."/>
            <person name="Xia R."/>
            <person name="Zhu S."/>
            <person name="Xu C."/>
            <person name="Xu H."/>
            <person name="Xu X."/>
            <person name="Cox K."/>
            <person name="Korf I."/>
            <person name="Meyers B.C."/>
            <person name="Michelmore R.W."/>
        </authorList>
    </citation>
    <scope>NUCLEOTIDE SEQUENCE [LARGE SCALE GENOMIC DNA]</scope>
    <source>
        <strain evidence="3">cv. Salinas</strain>
        <tissue evidence="2">Seedlings</tissue>
    </source>
</reference>
<dbReference type="GO" id="GO:0046486">
    <property type="term" value="P:glycerolipid metabolic process"/>
    <property type="evidence" value="ECO:0000318"/>
    <property type="project" value="GO_Central"/>
</dbReference>